<evidence type="ECO:0000313" key="1">
    <source>
        <dbReference type="EMBL" id="QJA91276.1"/>
    </source>
</evidence>
<accession>A0A6M3L8X6</accession>
<gene>
    <name evidence="1" type="ORF">MM415B03411_0007</name>
</gene>
<proteinExistence type="predicted"/>
<dbReference type="EMBL" id="MT142975">
    <property type="protein sequence ID" value="QJA91276.1"/>
    <property type="molecule type" value="Genomic_DNA"/>
</dbReference>
<sequence length="206" mass="21484">MANQRILATEEMVGYAHATKADTLNRLAMVEHSEAGVHGATARASMGTSPLVLGFDADGDMYYRASSVLARLAKGAADLKMFMNAGATAPEWAAGAICTSHTYDVSTASGGQSLTGVGFTPAHAIVLYGLDAQSGGIGIKGAVEKTYVTMYEAAVSSYLQSRFMTVTQVGGSQLATLAFASDGGTLTWTKSGTITGTLNFVIFWFR</sequence>
<reference evidence="1" key="1">
    <citation type="submission" date="2020-03" db="EMBL/GenBank/DDBJ databases">
        <title>The deep terrestrial virosphere.</title>
        <authorList>
            <person name="Holmfeldt K."/>
            <person name="Nilsson E."/>
            <person name="Simone D."/>
            <person name="Lopez-Fernandez M."/>
            <person name="Wu X."/>
            <person name="de Brujin I."/>
            <person name="Lundin D."/>
            <person name="Andersson A."/>
            <person name="Bertilsson S."/>
            <person name="Dopson M."/>
        </authorList>
    </citation>
    <scope>NUCLEOTIDE SEQUENCE</scope>
    <source>
        <strain evidence="1">MM415B03411</strain>
    </source>
</reference>
<protein>
    <submittedName>
        <fullName evidence="1">Uncharacterized protein</fullName>
    </submittedName>
</protein>
<organism evidence="1">
    <name type="scientific">viral metagenome</name>
    <dbReference type="NCBI Taxonomy" id="1070528"/>
    <lineage>
        <taxon>unclassified sequences</taxon>
        <taxon>metagenomes</taxon>
        <taxon>organismal metagenomes</taxon>
    </lineage>
</organism>
<dbReference type="AlphaFoldDB" id="A0A6M3L8X6"/>
<name>A0A6M3L8X6_9ZZZZ</name>